<evidence type="ECO:0008006" key="4">
    <source>
        <dbReference type="Google" id="ProtNLM"/>
    </source>
</evidence>
<keyword evidence="1" id="KW-1133">Transmembrane helix</keyword>
<feature type="transmembrane region" description="Helical" evidence="1">
    <location>
        <begin position="146"/>
        <end position="169"/>
    </location>
</feature>
<dbReference type="OrthoDB" id="1134798at2"/>
<feature type="transmembrane region" description="Helical" evidence="1">
    <location>
        <begin position="86"/>
        <end position="108"/>
    </location>
</feature>
<dbReference type="AlphaFoldDB" id="A0A2S7SU13"/>
<keyword evidence="1" id="KW-0812">Transmembrane</keyword>
<evidence type="ECO:0000256" key="1">
    <source>
        <dbReference type="SAM" id="Phobius"/>
    </source>
</evidence>
<dbReference type="EMBL" id="PPSL01000004">
    <property type="protein sequence ID" value="PQJ10244.1"/>
    <property type="molecule type" value="Genomic_DNA"/>
</dbReference>
<name>A0A2S7SU13_9BACT</name>
<reference evidence="2 3" key="1">
    <citation type="submission" date="2018-01" db="EMBL/GenBank/DDBJ databases">
        <title>A novel member of the phylum Bacteroidetes isolated from glacier ice.</title>
        <authorList>
            <person name="Liu Q."/>
            <person name="Xin Y.-H."/>
        </authorList>
    </citation>
    <scope>NUCLEOTIDE SEQUENCE [LARGE SCALE GENOMIC DNA]</scope>
    <source>
        <strain evidence="2 3">RB1R16</strain>
    </source>
</reference>
<gene>
    <name evidence="2" type="ORF">CJD36_016290</name>
</gene>
<accession>A0A2S7SU13</accession>
<feature type="transmembrane region" description="Helical" evidence="1">
    <location>
        <begin position="175"/>
        <end position="194"/>
    </location>
</feature>
<sequence>MYTITDEQIDFILADIKKNGIDTEDLQLNLLDHICCILEHEVSSDGDFDASYKRVVRQFYKRELSEIEEETKQLLQFKNYYAMKRLMLISGAISAAAFIGGSILKIMAWPGASALLFLGVVILSFLFLPLLVLLKTREADTRRNKLVLILGAVVGILYSMSTLFAMMHWPGATSLWLTTVIMSIGVLVPTYFFTGIRQPETKVNTIVTTILLVSATGLLFTMLRIRQPLPLQTYNYIKNEQLLKKMQRNLNNVGDTNNKLVADINTACDSLKGIILNRDIARTTIPDDAEQKEIIIAERNVFMPETSEAFALLEKLRVAVSAYNAAQTTNDNKISTAHTVLEIAPDKLNTCTNFFVLNSLTQMQLSLVSNAQHPVLTMK</sequence>
<evidence type="ECO:0000313" key="2">
    <source>
        <dbReference type="EMBL" id="PQJ10244.1"/>
    </source>
</evidence>
<dbReference type="Proteomes" id="UP000239872">
    <property type="component" value="Unassembled WGS sequence"/>
</dbReference>
<organism evidence="2 3">
    <name type="scientific">Flavipsychrobacter stenotrophus</name>
    <dbReference type="NCBI Taxonomy" id="2077091"/>
    <lineage>
        <taxon>Bacteria</taxon>
        <taxon>Pseudomonadati</taxon>
        <taxon>Bacteroidota</taxon>
        <taxon>Chitinophagia</taxon>
        <taxon>Chitinophagales</taxon>
        <taxon>Chitinophagaceae</taxon>
        <taxon>Flavipsychrobacter</taxon>
    </lineage>
</organism>
<keyword evidence="1" id="KW-0472">Membrane</keyword>
<feature type="transmembrane region" description="Helical" evidence="1">
    <location>
        <begin position="114"/>
        <end position="134"/>
    </location>
</feature>
<evidence type="ECO:0000313" key="3">
    <source>
        <dbReference type="Proteomes" id="UP000239872"/>
    </source>
</evidence>
<comment type="caution">
    <text evidence="2">The sequence shown here is derived from an EMBL/GenBank/DDBJ whole genome shotgun (WGS) entry which is preliminary data.</text>
</comment>
<proteinExistence type="predicted"/>
<protein>
    <recommendedName>
        <fullName evidence="4">Gliding motility-associated protein GldM N-terminal domain-containing protein</fullName>
    </recommendedName>
</protein>
<dbReference type="RefSeq" id="WP_105040253.1">
    <property type="nucleotide sequence ID" value="NZ_PPSL01000004.1"/>
</dbReference>
<keyword evidence="3" id="KW-1185">Reference proteome</keyword>
<feature type="transmembrane region" description="Helical" evidence="1">
    <location>
        <begin position="206"/>
        <end position="225"/>
    </location>
</feature>